<dbReference type="RefSeq" id="WP_004256715.1">
    <property type="nucleotide sequence ID" value="NZ_ABDWLN020000032.1"/>
</dbReference>
<dbReference type="Pfam" id="PF07690">
    <property type="entry name" value="MFS_1"/>
    <property type="match status" value="1"/>
</dbReference>
<feature type="transmembrane region" description="Helical" evidence="7">
    <location>
        <begin position="349"/>
        <end position="375"/>
    </location>
</feature>
<dbReference type="GO" id="GO:0005886">
    <property type="term" value="C:plasma membrane"/>
    <property type="evidence" value="ECO:0007669"/>
    <property type="project" value="UniProtKB-SubCell"/>
</dbReference>
<evidence type="ECO:0000256" key="5">
    <source>
        <dbReference type="ARBA" id="ARBA00022989"/>
    </source>
</evidence>
<dbReference type="Gene3D" id="1.20.1250.20">
    <property type="entry name" value="MFS general substrate transporter like domains"/>
    <property type="match status" value="2"/>
</dbReference>
<proteinExistence type="predicted"/>
<feature type="transmembrane region" description="Helical" evidence="7">
    <location>
        <begin position="295"/>
        <end position="312"/>
    </location>
</feature>
<sequence length="445" mass="48075">MSDTISEQLATDTAADKPAADKKTIRKVMMASVSGTVIEWYDYSLYGAAAGLVINKLYFPNLSPTIATLAAFLTFAVGFISRPLGGVIIAHIGDRYGRKPALIFAIVLMGIATLALGLLPTYYHIGIWATIALVVIRLMQGFGSGAELAGAQTFVAEYVPMKQRGFYTSLINASTGIAILLSTAAFFAVSQLPDDAFMSWGWRVPFLLSIVLFIVAIYIRKQLDETPEYVKSVEKAEKDKKEQKIPIKELFIHSRKNLLCGFFSLAGHQANGYVLSVFSISYLTNTLGMEKSDGLMALMVAVLVNTVMTPVMGKLTDKYGTTTIFSFGAIFLGAFAFPLFWFLGSGSLVLATLGMCIAYGIGHGATSGAQGAFLANLFPTQYRYSGIALSRELNSVIFAGSTPVIAAALVSVGDGKPTYVVYYLIFCCVLTLIAVQMARKLKQHQ</sequence>
<dbReference type="Proteomes" id="UP000834611">
    <property type="component" value="Unassembled WGS sequence"/>
</dbReference>
<keyword evidence="5 7" id="KW-1133">Transmembrane helix</keyword>
<protein>
    <submittedName>
        <fullName evidence="10 11">MFS transporter</fullName>
    </submittedName>
    <submittedName>
        <fullName evidence="9">Proline porter II</fullName>
    </submittedName>
</protein>
<comment type="subcellular location">
    <subcellularLocation>
        <location evidence="1">Cell membrane</location>
        <topology evidence="1">Multi-pass membrane protein</topology>
    </subcellularLocation>
</comment>
<dbReference type="PROSITE" id="PS50850">
    <property type="entry name" value="MFS"/>
    <property type="match status" value="1"/>
</dbReference>
<evidence type="ECO:0000256" key="6">
    <source>
        <dbReference type="ARBA" id="ARBA00023136"/>
    </source>
</evidence>
<dbReference type="GO" id="GO:0022857">
    <property type="term" value="F:transmembrane transporter activity"/>
    <property type="evidence" value="ECO:0007669"/>
    <property type="project" value="InterPro"/>
</dbReference>
<feature type="transmembrane region" description="Helical" evidence="7">
    <location>
        <begin position="396"/>
        <end position="413"/>
    </location>
</feature>
<keyword evidence="4 7" id="KW-0812">Transmembrane</keyword>
<keyword evidence="2" id="KW-0813">Transport</keyword>
<reference evidence="9" key="2">
    <citation type="submission" date="2020-05" db="EMBL/GenBank/DDBJ databases">
        <authorList>
            <person name="Delgado-Blas J."/>
        </authorList>
    </citation>
    <scope>NUCLEOTIDE SEQUENCE</scope>
    <source>
        <strain evidence="9">BB1453</strain>
    </source>
</reference>
<feature type="domain" description="Major facilitator superfamily (MFS) profile" evidence="8">
    <location>
        <begin position="28"/>
        <end position="443"/>
    </location>
</feature>
<evidence type="ECO:0000259" key="8">
    <source>
        <dbReference type="PROSITE" id="PS50850"/>
    </source>
</evidence>
<feature type="transmembrane region" description="Helical" evidence="7">
    <location>
        <begin position="101"/>
        <end position="119"/>
    </location>
</feature>
<dbReference type="Proteomes" id="UP001155882">
    <property type="component" value="Unassembled WGS sequence"/>
</dbReference>
<accession>A0A264VPL2</accession>
<keyword evidence="6 7" id="KW-0472">Membrane</keyword>
<comment type="caution">
    <text evidence="11">The sequence shown here is derived from an EMBL/GenBank/DDBJ whole genome shotgun (WGS) entry which is preliminary data.</text>
</comment>
<dbReference type="SUPFAM" id="SSF103473">
    <property type="entry name" value="MFS general substrate transporter"/>
    <property type="match status" value="1"/>
</dbReference>
<evidence type="ECO:0000313" key="12">
    <source>
        <dbReference type="Proteomes" id="UP000216001"/>
    </source>
</evidence>
<evidence type="ECO:0000256" key="3">
    <source>
        <dbReference type="ARBA" id="ARBA00022475"/>
    </source>
</evidence>
<dbReference type="PROSITE" id="PS00217">
    <property type="entry name" value="SUGAR_TRANSPORT_2"/>
    <property type="match status" value="1"/>
</dbReference>
<dbReference type="InterPro" id="IPR036259">
    <property type="entry name" value="MFS_trans_sf"/>
</dbReference>
<evidence type="ECO:0000256" key="1">
    <source>
        <dbReference type="ARBA" id="ARBA00004651"/>
    </source>
</evidence>
<evidence type="ECO:0000256" key="7">
    <source>
        <dbReference type="SAM" id="Phobius"/>
    </source>
</evidence>
<dbReference type="PANTHER" id="PTHR43045">
    <property type="entry name" value="SHIKIMATE TRANSPORTER"/>
    <property type="match status" value="1"/>
</dbReference>
<dbReference type="EMBL" id="JAHWLI010000018">
    <property type="protein sequence ID" value="MBW3116358.1"/>
    <property type="molecule type" value="Genomic_DNA"/>
</dbReference>
<feature type="transmembrane region" description="Helical" evidence="7">
    <location>
        <begin position="166"/>
        <end position="188"/>
    </location>
</feature>
<dbReference type="InterPro" id="IPR020846">
    <property type="entry name" value="MFS_dom"/>
</dbReference>
<dbReference type="InterPro" id="IPR005829">
    <property type="entry name" value="Sugar_transporter_CS"/>
</dbReference>
<feature type="transmembrane region" description="Helical" evidence="7">
    <location>
        <begin position="66"/>
        <end position="89"/>
    </location>
</feature>
<dbReference type="EMBL" id="NOWC01000024">
    <property type="protein sequence ID" value="OZS73229.1"/>
    <property type="molecule type" value="Genomic_DNA"/>
</dbReference>
<evidence type="ECO:0000313" key="9">
    <source>
        <dbReference type="EMBL" id="CAB5658957.1"/>
    </source>
</evidence>
<reference evidence="11 12" key="1">
    <citation type="submission" date="2017-07" db="EMBL/GenBank/DDBJ databases">
        <title>blaIMP-27 on transferable plasmids in Proteus mirabilis and Providencia rettgeri.</title>
        <authorList>
            <person name="Potter R."/>
        </authorList>
    </citation>
    <scope>NUCLEOTIDE SEQUENCE [LARGE SCALE GENOMIC DNA]</scope>
    <source>
        <strain evidence="11 12">PR1</strain>
    </source>
</reference>
<dbReference type="InterPro" id="IPR011701">
    <property type="entry name" value="MFS"/>
</dbReference>
<feature type="transmembrane region" description="Helical" evidence="7">
    <location>
        <begin position="258"/>
        <end position="283"/>
    </location>
</feature>
<dbReference type="STRING" id="587.RB151_011560"/>
<dbReference type="EMBL" id="CAHPSF010000001">
    <property type="protein sequence ID" value="CAB5658957.1"/>
    <property type="molecule type" value="Genomic_DNA"/>
</dbReference>
<evidence type="ECO:0000313" key="11">
    <source>
        <dbReference type="EMBL" id="OZS73229.1"/>
    </source>
</evidence>
<evidence type="ECO:0000313" key="10">
    <source>
        <dbReference type="EMBL" id="MBW3116358.1"/>
    </source>
</evidence>
<dbReference type="GeneID" id="92275803"/>
<reference evidence="10" key="3">
    <citation type="submission" date="2021-07" db="EMBL/GenBank/DDBJ databases">
        <authorList>
            <person name="Stanton E."/>
        </authorList>
    </citation>
    <scope>NUCLEOTIDE SEQUENCE</scope>
    <source>
        <strain evidence="10">2021EL-01139</strain>
    </source>
</reference>
<feature type="transmembrane region" description="Helical" evidence="7">
    <location>
        <begin position="125"/>
        <end position="145"/>
    </location>
</feature>
<gene>
    <name evidence="9" type="primary">proP_1</name>
    <name evidence="11" type="ORF">CHI95_17715</name>
    <name evidence="9" type="ORF">GHA_00086</name>
    <name evidence="10" type="ORF">KYI77_07775</name>
</gene>
<evidence type="ECO:0000256" key="4">
    <source>
        <dbReference type="ARBA" id="ARBA00022692"/>
    </source>
</evidence>
<dbReference type="Proteomes" id="UP000216001">
    <property type="component" value="Unassembled WGS sequence"/>
</dbReference>
<feature type="transmembrane region" description="Helical" evidence="7">
    <location>
        <begin position="419"/>
        <end position="438"/>
    </location>
</feature>
<feature type="transmembrane region" description="Helical" evidence="7">
    <location>
        <begin position="200"/>
        <end position="219"/>
    </location>
</feature>
<organism evidence="11 12">
    <name type="scientific">Providencia rettgeri</name>
    <dbReference type="NCBI Taxonomy" id="587"/>
    <lineage>
        <taxon>Bacteria</taxon>
        <taxon>Pseudomonadati</taxon>
        <taxon>Pseudomonadota</taxon>
        <taxon>Gammaproteobacteria</taxon>
        <taxon>Enterobacterales</taxon>
        <taxon>Morganellaceae</taxon>
        <taxon>Providencia</taxon>
    </lineage>
</organism>
<feature type="transmembrane region" description="Helical" evidence="7">
    <location>
        <begin position="324"/>
        <end position="343"/>
    </location>
</feature>
<keyword evidence="3" id="KW-1003">Cell membrane</keyword>
<dbReference type="AlphaFoldDB" id="A0A264VPL2"/>
<name>A0A264VPL2_PRORE</name>
<dbReference type="PANTHER" id="PTHR43045:SF1">
    <property type="entry name" value="SHIKIMATE TRANSPORTER"/>
    <property type="match status" value="1"/>
</dbReference>
<dbReference type="CDD" id="cd17369">
    <property type="entry name" value="MFS_ShiA_like"/>
    <property type="match status" value="1"/>
</dbReference>
<evidence type="ECO:0000256" key="2">
    <source>
        <dbReference type="ARBA" id="ARBA00022448"/>
    </source>
</evidence>